<comment type="caution">
    <text evidence="2">The sequence shown here is derived from an EMBL/GenBank/DDBJ whole genome shotgun (WGS) entry which is preliminary data.</text>
</comment>
<keyword evidence="1" id="KW-1133">Transmembrane helix</keyword>
<feature type="transmembrane region" description="Helical" evidence="1">
    <location>
        <begin position="354"/>
        <end position="372"/>
    </location>
</feature>
<dbReference type="Proteomes" id="UP001139700">
    <property type="component" value="Unassembled WGS sequence"/>
</dbReference>
<feature type="transmembrane region" description="Helical" evidence="1">
    <location>
        <begin position="164"/>
        <end position="183"/>
    </location>
</feature>
<dbReference type="PANTHER" id="PTHR31061">
    <property type="entry name" value="LD22376P"/>
    <property type="match status" value="1"/>
</dbReference>
<protein>
    <submittedName>
        <fullName evidence="2">DUF5009 domain-containing protein</fullName>
    </submittedName>
</protein>
<keyword evidence="1" id="KW-0812">Transmembrane</keyword>
<proteinExistence type="predicted"/>
<gene>
    <name evidence="2" type="ORF">LXM24_22355</name>
</gene>
<keyword evidence="3" id="KW-1185">Reference proteome</keyword>
<feature type="transmembrane region" description="Helical" evidence="1">
    <location>
        <begin position="74"/>
        <end position="96"/>
    </location>
</feature>
<dbReference type="AlphaFoldDB" id="A0A9X1TBH7"/>
<accession>A0A9X1TBH7</accession>
<name>A0A9X1TBH7_9BACT</name>
<evidence type="ECO:0000313" key="2">
    <source>
        <dbReference type="EMBL" id="MCF0042861.1"/>
    </source>
</evidence>
<evidence type="ECO:0000313" key="3">
    <source>
        <dbReference type="Proteomes" id="UP001139700"/>
    </source>
</evidence>
<dbReference type="PANTHER" id="PTHR31061:SF24">
    <property type="entry name" value="LD22376P"/>
    <property type="match status" value="1"/>
</dbReference>
<feature type="transmembrane region" description="Helical" evidence="1">
    <location>
        <begin position="137"/>
        <end position="157"/>
    </location>
</feature>
<organism evidence="2 3">
    <name type="scientific">Dyadobacter fanqingshengii</name>
    <dbReference type="NCBI Taxonomy" id="2906443"/>
    <lineage>
        <taxon>Bacteria</taxon>
        <taxon>Pseudomonadati</taxon>
        <taxon>Bacteroidota</taxon>
        <taxon>Cytophagia</taxon>
        <taxon>Cytophagales</taxon>
        <taxon>Spirosomataceae</taxon>
        <taxon>Dyadobacter</taxon>
    </lineage>
</organism>
<dbReference type="RefSeq" id="WP_234615701.1">
    <property type="nucleotide sequence ID" value="NZ_CP098806.1"/>
</dbReference>
<feature type="transmembrane region" description="Helical" evidence="1">
    <location>
        <begin position="218"/>
        <end position="241"/>
    </location>
</feature>
<feature type="transmembrane region" description="Helical" evidence="1">
    <location>
        <begin position="108"/>
        <end position="125"/>
    </location>
</feature>
<reference evidence="2" key="1">
    <citation type="submission" date="2021-12" db="EMBL/GenBank/DDBJ databases">
        <title>Novel species in genus Dyadobacter.</title>
        <authorList>
            <person name="Ma C."/>
        </authorList>
    </citation>
    <scope>NUCLEOTIDE SEQUENCE</scope>
    <source>
        <strain evidence="2">CY399</strain>
    </source>
</reference>
<sequence length="380" mass="42703">METASVNLMTDDKKASNVKRLASMDALRGFDMLMISGGGAFIYLLGGKTGFDSIDAISAQFVHPEWHGFTFYDFIFPLFLFLAGASLSFSLTSGLSKGIPKSELISKTFKRMLILIALGILDKNAPIDLFDPAQIRYGSVLGRIGLATFIGAILYLNFSFTNRIWVAVSTLLLYYLALIVIPVPGYGSGDLSFEGNLVGWFDRNFMPGKLKQGTYDELALLTQFPAICLTLFGTIAGDILLRSQVTRDKLKQLFLCGLIGIITGLIWNLVFPINKHLWSSSFIMLTSGMAFTLLATFYWIIDVKGYKKWAFFFQVIGMNSLVIYLAVRFIDFNASSKLLFEGLYKYAPEKWHEVFNALGGFVIVWFFLYFLYRNKIFVKV</sequence>
<feature type="transmembrane region" description="Helical" evidence="1">
    <location>
        <begin position="277"/>
        <end position="299"/>
    </location>
</feature>
<evidence type="ECO:0000256" key="1">
    <source>
        <dbReference type="SAM" id="Phobius"/>
    </source>
</evidence>
<dbReference type="EMBL" id="JAJTTA010000005">
    <property type="protein sequence ID" value="MCF0042861.1"/>
    <property type="molecule type" value="Genomic_DNA"/>
</dbReference>
<feature type="transmembrane region" description="Helical" evidence="1">
    <location>
        <begin position="29"/>
        <end position="46"/>
    </location>
</feature>
<keyword evidence="1" id="KW-0472">Membrane</keyword>
<feature type="transmembrane region" description="Helical" evidence="1">
    <location>
        <begin position="311"/>
        <end position="330"/>
    </location>
</feature>
<feature type="transmembrane region" description="Helical" evidence="1">
    <location>
        <begin position="253"/>
        <end position="271"/>
    </location>
</feature>